<dbReference type="InterPro" id="IPR016040">
    <property type="entry name" value="NAD(P)-bd_dom"/>
</dbReference>
<dbReference type="Pfam" id="PF13460">
    <property type="entry name" value="NAD_binding_10"/>
    <property type="match status" value="1"/>
</dbReference>
<dbReference type="InterPro" id="IPR036291">
    <property type="entry name" value="NAD(P)-bd_dom_sf"/>
</dbReference>
<dbReference type="AlphaFoldDB" id="A0A7U3URE1"/>
<feature type="domain" description="NAD(P)-binding" evidence="1">
    <location>
        <begin position="6"/>
        <end position="170"/>
    </location>
</feature>
<organism evidence="2 3">
    <name type="scientific">Actinacidiphila reveromycinica</name>
    <dbReference type="NCBI Taxonomy" id="659352"/>
    <lineage>
        <taxon>Bacteria</taxon>
        <taxon>Bacillati</taxon>
        <taxon>Actinomycetota</taxon>
        <taxon>Actinomycetes</taxon>
        <taxon>Kitasatosporales</taxon>
        <taxon>Streptomycetaceae</taxon>
        <taxon>Actinacidiphila</taxon>
    </lineage>
</organism>
<reference evidence="2 3" key="2">
    <citation type="journal article" date="2011" name="J. Antibiot.">
        <title>Furaquinocins I and J: novel polyketide isoprenoid hybrid compounds from Streptomyces reveromyceticus SN-593.</title>
        <authorList>
            <person name="Panthee S."/>
            <person name="Takahashi S."/>
            <person name="Takagi H."/>
            <person name="Nogawa T."/>
            <person name="Oowada E."/>
            <person name="Uramoto M."/>
            <person name="Osada H."/>
        </authorList>
    </citation>
    <scope>NUCLEOTIDE SEQUENCE [LARGE SCALE GENOMIC DNA]</scope>
    <source>
        <strain evidence="2 3">SN-593</strain>
    </source>
</reference>
<keyword evidence="3" id="KW-1185">Reference proteome</keyword>
<dbReference type="PANTHER" id="PTHR43162:SF1">
    <property type="entry name" value="PRESTALK A DIFFERENTIATION PROTEIN A"/>
    <property type="match status" value="1"/>
</dbReference>
<evidence type="ECO:0000313" key="2">
    <source>
        <dbReference type="EMBL" id="BBA97261.1"/>
    </source>
</evidence>
<sequence length="276" mass="29673">MILVTGATGHVGRPLVEELSAAGRKVRALSRDPARAGLPAGVEVAATSDLPLDGVTSVFLVTAAFPDGCAEPIARMKAAGVRRIVALSSYSVLDDDPRNMIGVRHRELERRIEETGAEWTFLRPAGGFAATALEWAARIRADGVARSPFADARTAPVHERDIAAVAARALLTDDLVGEAPLFSGPESLSYADRARIIGEVAGRPVRFEELTPDQARQEWLRAGVPPHAVEARLRMFARLVGHPHEISPVDPYLGRPGLSFARWAADHIDSFREAAS</sequence>
<dbReference type="InterPro" id="IPR051604">
    <property type="entry name" value="Ergot_Alk_Oxidoreductase"/>
</dbReference>
<evidence type="ECO:0000259" key="1">
    <source>
        <dbReference type="Pfam" id="PF13460"/>
    </source>
</evidence>
<dbReference type="SUPFAM" id="SSF51735">
    <property type="entry name" value="NAD(P)-binding Rossmann-fold domains"/>
    <property type="match status" value="1"/>
</dbReference>
<dbReference type="Gene3D" id="3.90.25.10">
    <property type="entry name" value="UDP-galactose 4-epimerase, domain 1"/>
    <property type="match status" value="1"/>
</dbReference>
<name>A0A7U3URE1_9ACTN</name>
<reference evidence="2 3" key="1">
    <citation type="journal article" date="2010" name="J. Bacteriol.">
        <title>Biochemical characterization of a novel indole prenyltransferase from Streptomyces sp. SN-593.</title>
        <authorList>
            <person name="Takahashi S."/>
            <person name="Takagi H."/>
            <person name="Toyoda A."/>
            <person name="Uramoto M."/>
            <person name="Nogawa T."/>
            <person name="Ueki M."/>
            <person name="Sakaki Y."/>
            <person name="Osada H."/>
        </authorList>
    </citation>
    <scope>NUCLEOTIDE SEQUENCE [LARGE SCALE GENOMIC DNA]</scope>
    <source>
        <strain evidence="2 3">SN-593</strain>
    </source>
</reference>
<dbReference type="KEGG" id="arev:RVR_2921"/>
<reference evidence="2 3" key="3">
    <citation type="journal article" date="2011" name="Nat. Chem. Biol.">
        <title>Reveromycin A biosynthesis uses RevG and RevJ for stereospecific spiroacetal formation.</title>
        <authorList>
            <person name="Takahashi S."/>
            <person name="Toyoda A."/>
            <person name="Sekiyama Y."/>
            <person name="Takagi H."/>
            <person name="Nogawa T."/>
            <person name="Uramoto M."/>
            <person name="Suzuki R."/>
            <person name="Koshino H."/>
            <person name="Kumano T."/>
            <person name="Panthee S."/>
            <person name="Dairi T."/>
            <person name="Ishikawa J."/>
            <person name="Ikeda H."/>
            <person name="Sakaki Y."/>
            <person name="Osada H."/>
        </authorList>
    </citation>
    <scope>NUCLEOTIDE SEQUENCE [LARGE SCALE GENOMIC DNA]</scope>
    <source>
        <strain evidence="2 3">SN-593</strain>
    </source>
</reference>
<reference evidence="2 3" key="4">
    <citation type="journal article" date="2020" name="Sci. Rep.">
        <title>beta-carboline chemical signals induce reveromycin production through a LuxR family regulator in Streptomyces sp. SN-593.</title>
        <authorList>
            <person name="Panthee S."/>
            <person name="Kito N."/>
            <person name="Hayashi T."/>
            <person name="Shimizu T."/>
            <person name="Ishikawa J."/>
            <person name="Hamamoto H."/>
            <person name="Osada H."/>
            <person name="Takahashi S."/>
        </authorList>
    </citation>
    <scope>NUCLEOTIDE SEQUENCE [LARGE SCALE GENOMIC DNA]</scope>
    <source>
        <strain evidence="2 3">SN-593</strain>
    </source>
</reference>
<gene>
    <name evidence="2" type="ORF">RVR_2921</name>
</gene>
<dbReference type="RefSeq" id="WP_202233574.1">
    <property type="nucleotide sequence ID" value="NZ_AP018365.1"/>
</dbReference>
<dbReference type="PANTHER" id="PTHR43162">
    <property type="match status" value="1"/>
</dbReference>
<accession>A0A7U3URE1</accession>
<dbReference type="Proteomes" id="UP000595703">
    <property type="component" value="Chromosome"/>
</dbReference>
<protein>
    <recommendedName>
        <fullName evidence="1">NAD(P)-binding domain-containing protein</fullName>
    </recommendedName>
</protein>
<evidence type="ECO:0000313" key="3">
    <source>
        <dbReference type="Proteomes" id="UP000595703"/>
    </source>
</evidence>
<proteinExistence type="predicted"/>
<dbReference type="EMBL" id="AP018365">
    <property type="protein sequence ID" value="BBA97261.1"/>
    <property type="molecule type" value="Genomic_DNA"/>
</dbReference>
<dbReference type="Gene3D" id="3.40.50.720">
    <property type="entry name" value="NAD(P)-binding Rossmann-like Domain"/>
    <property type="match status" value="1"/>
</dbReference>